<dbReference type="CDD" id="cd10456">
    <property type="entry name" value="GIY-YIG_UPF0213"/>
    <property type="match status" value="1"/>
</dbReference>
<dbReference type="SUPFAM" id="SSF82771">
    <property type="entry name" value="GIY-YIG endonuclease"/>
    <property type="match status" value="1"/>
</dbReference>
<comment type="similarity">
    <text evidence="1">Belongs to the UPF0213 family.</text>
</comment>
<organism evidence="3 4">
    <name type="scientific">Limosilactobacillus equigenerosi DSM 18793 = JCM 14505</name>
    <dbReference type="NCBI Taxonomy" id="1423742"/>
    <lineage>
        <taxon>Bacteria</taxon>
        <taxon>Bacillati</taxon>
        <taxon>Bacillota</taxon>
        <taxon>Bacilli</taxon>
        <taxon>Lactobacillales</taxon>
        <taxon>Lactobacillaceae</taxon>
        <taxon>Limosilactobacillus</taxon>
    </lineage>
</organism>
<dbReference type="PANTHER" id="PTHR34477:SF1">
    <property type="entry name" value="UPF0213 PROTEIN YHBQ"/>
    <property type="match status" value="1"/>
</dbReference>
<gene>
    <name evidence="3" type="ORF">FC21_GL001511</name>
</gene>
<evidence type="ECO:0000256" key="1">
    <source>
        <dbReference type="ARBA" id="ARBA00007435"/>
    </source>
</evidence>
<dbReference type="STRING" id="417373.GCA_001570685_00602"/>
<name>A0A0R1ULF9_9LACO</name>
<comment type="caution">
    <text evidence="3">The sequence shown here is derived from an EMBL/GenBank/DDBJ whole genome shotgun (WGS) entry which is preliminary data.</text>
</comment>
<evidence type="ECO:0000259" key="2">
    <source>
        <dbReference type="PROSITE" id="PS50164"/>
    </source>
</evidence>
<protein>
    <recommendedName>
        <fullName evidence="2">GIY-YIG domain-containing protein</fullName>
    </recommendedName>
</protein>
<keyword evidence="4" id="KW-1185">Reference proteome</keyword>
<dbReference type="InterPro" id="IPR000305">
    <property type="entry name" value="GIY-YIG_endonuc"/>
</dbReference>
<proteinExistence type="inferred from homology"/>
<dbReference type="InterPro" id="IPR050190">
    <property type="entry name" value="UPF0213_domain"/>
</dbReference>
<evidence type="ECO:0000313" key="3">
    <source>
        <dbReference type="EMBL" id="KRL94039.1"/>
    </source>
</evidence>
<dbReference type="PANTHER" id="PTHR34477">
    <property type="entry name" value="UPF0213 PROTEIN YHBQ"/>
    <property type="match status" value="1"/>
</dbReference>
<reference evidence="3 4" key="1">
    <citation type="journal article" date="2015" name="Genome Announc.">
        <title>Expanding the biotechnology potential of lactobacilli through comparative genomics of 213 strains and associated genera.</title>
        <authorList>
            <person name="Sun Z."/>
            <person name="Harris H.M."/>
            <person name="McCann A."/>
            <person name="Guo C."/>
            <person name="Argimon S."/>
            <person name="Zhang W."/>
            <person name="Yang X."/>
            <person name="Jeffery I.B."/>
            <person name="Cooney J.C."/>
            <person name="Kagawa T.F."/>
            <person name="Liu W."/>
            <person name="Song Y."/>
            <person name="Salvetti E."/>
            <person name="Wrobel A."/>
            <person name="Rasinkangas P."/>
            <person name="Parkhill J."/>
            <person name="Rea M.C."/>
            <person name="O'Sullivan O."/>
            <person name="Ritari J."/>
            <person name="Douillard F.P."/>
            <person name="Paul Ross R."/>
            <person name="Yang R."/>
            <person name="Briner A.E."/>
            <person name="Felis G.E."/>
            <person name="de Vos W.M."/>
            <person name="Barrangou R."/>
            <person name="Klaenhammer T.R."/>
            <person name="Caufield P.W."/>
            <person name="Cui Y."/>
            <person name="Zhang H."/>
            <person name="O'Toole P.W."/>
        </authorList>
    </citation>
    <scope>NUCLEOTIDE SEQUENCE [LARGE SCALE GENOMIC DNA]</scope>
    <source>
        <strain evidence="3 4">DSM 18793</strain>
    </source>
</reference>
<dbReference type="Proteomes" id="UP000051084">
    <property type="component" value="Unassembled WGS sequence"/>
</dbReference>
<dbReference type="Pfam" id="PF01541">
    <property type="entry name" value="GIY-YIG"/>
    <property type="match status" value="1"/>
</dbReference>
<dbReference type="InterPro" id="IPR035901">
    <property type="entry name" value="GIY-YIG_endonuc_sf"/>
</dbReference>
<feature type="domain" description="GIY-YIG" evidence="2">
    <location>
        <begin position="1"/>
        <end position="77"/>
    </location>
</feature>
<accession>A0A0R1ULF9</accession>
<evidence type="ECO:0000313" key="4">
    <source>
        <dbReference type="Proteomes" id="UP000051084"/>
    </source>
</evidence>
<dbReference type="PROSITE" id="PS50164">
    <property type="entry name" value="GIY_YIG"/>
    <property type="match status" value="1"/>
</dbReference>
<dbReference type="Gene3D" id="3.40.1440.10">
    <property type="entry name" value="GIY-YIG endonuclease"/>
    <property type="match status" value="1"/>
</dbReference>
<sequence>MYVLLCADQTLYCGFTDDVFRRLKTHQAKKGAKYTRVASRHPLQLIYYAEYATKREALQAEALFKRLTRVQKEDYLQKHGVKLFHKLG</sequence>
<dbReference type="EMBL" id="AZGC01000039">
    <property type="protein sequence ID" value="KRL94039.1"/>
    <property type="molecule type" value="Genomic_DNA"/>
</dbReference>
<dbReference type="PATRIC" id="fig|1423742.4.peg.1565"/>
<dbReference type="AlphaFoldDB" id="A0A0R1ULF9"/>